<evidence type="ECO:0000313" key="3">
    <source>
        <dbReference type="Proteomes" id="UP001626550"/>
    </source>
</evidence>
<proteinExistence type="predicted"/>
<keyword evidence="1" id="KW-0175">Coiled coil</keyword>
<dbReference type="EMBL" id="JBJKFK010000664">
    <property type="protein sequence ID" value="KAL3315793.1"/>
    <property type="molecule type" value="Genomic_DNA"/>
</dbReference>
<feature type="coiled-coil region" evidence="1">
    <location>
        <begin position="269"/>
        <end position="332"/>
    </location>
</feature>
<evidence type="ECO:0000313" key="2">
    <source>
        <dbReference type="EMBL" id="KAL3315793.1"/>
    </source>
</evidence>
<sequence length="581" mass="64197">MLNRFEELVGTSAEHSDLADKLLTMFDRLTDEGGLSPEELTERKTQMASLINRMRDMKADLGMIMEKAEQTVENLEYLADTAREKLRAKNVKVVFEQTVEQDLETLPNDLESLKKLLSDREAMVARMAQEREASLQAMLQRGGVQAEQVDLIAPVDTELRANWAEVDRIAEASLASLRQATEAYEEFEDIRHKLSNLVAGSNYVVSGTSDVATLGTFVSAMGEGNIENYEELSELGIELDTSSLANYTIAGGLSGLISVSVESAAAAGLNAVKNQASAAKAQLDALLAAEEDLNILRMAAEKMKGRAATQRAVELNSTIEKLELEISHSRLNISDRLDKLHNAEVSWTELYSKLSSYEEFLQTQEDNLTDAVSVAPKANSEIEPSQSGATVAAAKAALQEVSMWSSTTKSHEAELNKSTVNLSEMQRILLDFVTLPGSEISGETFLDKLSNVKTTSREIMKVQTTIRSLESRKMALKSAFSTHLDSVNEVKGRIEHFLDLVDEFEPFLDQLETHAGQMVKSVAMVDSQKSLERFRNEHNNKMSLLSENWKAKQEALKEVASTISAWDCIKVGPLFDMANQT</sequence>
<name>A0ABD2Q8Q7_9PLAT</name>
<reference evidence="2 3" key="1">
    <citation type="submission" date="2024-11" db="EMBL/GenBank/DDBJ databases">
        <title>Adaptive evolution of stress response genes in parasites aligns with host niche diversity.</title>
        <authorList>
            <person name="Hahn C."/>
            <person name="Resl P."/>
        </authorList>
    </citation>
    <scope>NUCLEOTIDE SEQUENCE [LARGE SCALE GENOMIC DNA]</scope>
    <source>
        <strain evidence="2">EGGRZ-B1_66</strain>
        <tissue evidence="2">Body</tissue>
    </source>
</reference>
<accession>A0ABD2Q8Q7</accession>
<dbReference type="AlphaFoldDB" id="A0ABD2Q8Q7"/>
<comment type="caution">
    <text evidence="2">The sequence shown here is derived from an EMBL/GenBank/DDBJ whole genome shotgun (WGS) entry which is preliminary data.</text>
</comment>
<dbReference type="Proteomes" id="UP001626550">
    <property type="component" value="Unassembled WGS sequence"/>
</dbReference>
<organism evidence="2 3">
    <name type="scientific">Cichlidogyrus casuarinus</name>
    <dbReference type="NCBI Taxonomy" id="1844966"/>
    <lineage>
        <taxon>Eukaryota</taxon>
        <taxon>Metazoa</taxon>
        <taxon>Spiralia</taxon>
        <taxon>Lophotrochozoa</taxon>
        <taxon>Platyhelminthes</taxon>
        <taxon>Monogenea</taxon>
        <taxon>Monopisthocotylea</taxon>
        <taxon>Dactylogyridea</taxon>
        <taxon>Ancyrocephalidae</taxon>
        <taxon>Cichlidogyrus</taxon>
    </lineage>
</organism>
<evidence type="ECO:0000256" key="1">
    <source>
        <dbReference type="SAM" id="Coils"/>
    </source>
</evidence>
<gene>
    <name evidence="2" type="ORF">Ciccas_005573</name>
</gene>
<keyword evidence="3" id="KW-1185">Reference proteome</keyword>
<protein>
    <submittedName>
        <fullName evidence="2">Uncharacterized protein</fullName>
    </submittedName>
</protein>